<evidence type="ECO:0000313" key="3">
    <source>
        <dbReference type="Proteomes" id="UP001203831"/>
    </source>
</evidence>
<dbReference type="Gene3D" id="3.90.45.10">
    <property type="entry name" value="Peptide deformylase"/>
    <property type="match status" value="1"/>
</dbReference>
<dbReference type="EMBL" id="JAKMAI010000007">
    <property type="protein sequence ID" value="MCM0158324.1"/>
    <property type="molecule type" value="Genomic_DNA"/>
</dbReference>
<accession>A0ABT0TWN9</accession>
<dbReference type="PANTHER" id="PTHR10458">
    <property type="entry name" value="PEPTIDE DEFORMYLASE"/>
    <property type="match status" value="1"/>
</dbReference>
<dbReference type="PRINTS" id="PR01576">
    <property type="entry name" value="PDEFORMYLASE"/>
</dbReference>
<comment type="caution">
    <text evidence="2">The sequence shown here is derived from an EMBL/GenBank/DDBJ whole genome shotgun (WGS) entry which is preliminary data.</text>
</comment>
<evidence type="ECO:0000313" key="2">
    <source>
        <dbReference type="EMBL" id="MCM0158324.1"/>
    </source>
</evidence>
<dbReference type="Proteomes" id="UP001203831">
    <property type="component" value="Unassembled WGS sequence"/>
</dbReference>
<reference evidence="2" key="1">
    <citation type="submission" date="2022-01" db="EMBL/GenBank/DDBJ databases">
        <title>Genome assemble of Metamasius hemipterus Nardonella endosymbiont.</title>
        <authorList>
            <person name="Palmieri L."/>
            <person name="Pavarini R."/>
            <person name="Sharma P."/>
        </authorList>
    </citation>
    <scope>NUCLEOTIDE SEQUENCE [LARGE SCALE GENOMIC DNA]</scope>
    <source>
        <strain evidence="2">NARMHE1</strain>
    </source>
</reference>
<protein>
    <submittedName>
        <fullName evidence="2">Peptide deformylase</fullName>
    </submittedName>
</protein>
<dbReference type="InterPro" id="IPR023635">
    <property type="entry name" value="Peptide_deformylase"/>
</dbReference>
<dbReference type="PANTHER" id="PTHR10458:SF22">
    <property type="entry name" value="PEPTIDE DEFORMYLASE"/>
    <property type="match status" value="1"/>
</dbReference>
<dbReference type="SUPFAM" id="SSF56420">
    <property type="entry name" value="Peptide deformylase"/>
    <property type="match status" value="1"/>
</dbReference>
<dbReference type="RefSeq" id="WP_250672677.1">
    <property type="nucleotide sequence ID" value="NZ_JAKMAI010000007.1"/>
</dbReference>
<gene>
    <name evidence="2" type="ORF">L7J86_00815</name>
</gene>
<dbReference type="Pfam" id="PF01327">
    <property type="entry name" value="Pep_deformylase"/>
    <property type="match status" value="1"/>
</dbReference>
<organism evidence="2 3">
    <name type="scientific">endosymbiont of Metamasius hemipterus</name>
    <dbReference type="NCBI Taxonomy" id="204627"/>
    <lineage>
        <taxon>Bacteria</taxon>
        <taxon>Pseudomonadati</taxon>
        <taxon>Pseudomonadota</taxon>
        <taxon>Gammaproteobacteria</taxon>
        <taxon>Candidatus Nardonella</taxon>
    </lineage>
</organism>
<feature type="non-terminal residue" evidence="2">
    <location>
        <position position="1"/>
    </location>
</feature>
<keyword evidence="3" id="KW-1185">Reference proteome</keyword>
<comment type="similarity">
    <text evidence="1">Belongs to the polypeptide deformylase family.</text>
</comment>
<evidence type="ECO:0000256" key="1">
    <source>
        <dbReference type="ARBA" id="ARBA00010759"/>
    </source>
</evidence>
<name>A0ABT0TWN9_9GAMM</name>
<sequence length="95" mass="11244">IMINPILIYKSNTFINTIEGCLSIPNIYEKVKRYDYIEIEYININNIKKNIKINKNSSLLLSCIQHEIDHLNGILFIDKISDIKKYLIFKKLNKK</sequence>
<dbReference type="InterPro" id="IPR036821">
    <property type="entry name" value="Peptide_deformylase_sf"/>
</dbReference>
<proteinExistence type="inferred from homology"/>